<dbReference type="SUPFAM" id="SSF81653">
    <property type="entry name" value="Calcium ATPase, transduction domain A"/>
    <property type="match status" value="1"/>
</dbReference>
<dbReference type="InterPro" id="IPR006068">
    <property type="entry name" value="ATPase_P-typ_cation-transptr_C"/>
</dbReference>
<keyword evidence="13" id="KW-0406">Ion transport</keyword>
<dbReference type="InterPro" id="IPR023214">
    <property type="entry name" value="HAD_sf"/>
</dbReference>
<dbReference type="PRINTS" id="PR00119">
    <property type="entry name" value="CATATPASE"/>
</dbReference>
<dbReference type="Pfam" id="PF13246">
    <property type="entry name" value="Cation_ATPase"/>
    <property type="match status" value="1"/>
</dbReference>
<evidence type="ECO:0000256" key="14">
    <source>
        <dbReference type="ARBA" id="ARBA00023136"/>
    </source>
</evidence>
<keyword evidence="6" id="KW-0547">Nucleotide-binding</keyword>
<dbReference type="InterPro" id="IPR023299">
    <property type="entry name" value="ATPase_P-typ_cyto_dom_N"/>
</dbReference>
<feature type="domain" description="Cation-transporting P-type ATPase C-terminal" evidence="17">
    <location>
        <begin position="840"/>
        <end position="1046"/>
    </location>
</feature>
<dbReference type="InterPro" id="IPR023298">
    <property type="entry name" value="ATPase_P-typ_TM_dom_sf"/>
</dbReference>
<dbReference type="SUPFAM" id="SSF81660">
    <property type="entry name" value="Metal cation-transporting ATPase, ATP-binding domain N"/>
    <property type="match status" value="1"/>
</dbReference>
<dbReference type="Pfam" id="PF00122">
    <property type="entry name" value="E1-E2_ATPase"/>
    <property type="match status" value="1"/>
</dbReference>
<keyword evidence="14 15" id="KW-0472">Membrane</keyword>
<keyword evidence="4 15" id="KW-0812">Transmembrane</keyword>
<dbReference type="EMBL" id="MPUH01000710">
    <property type="protein sequence ID" value="OMJ75094.1"/>
    <property type="molecule type" value="Genomic_DNA"/>
</dbReference>
<keyword evidence="11 15" id="KW-1133">Transmembrane helix</keyword>
<dbReference type="NCBIfam" id="TIGR01494">
    <property type="entry name" value="ATPase_P-type"/>
    <property type="match status" value="2"/>
</dbReference>
<evidence type="ECO:0000256" key="4">
    <source>
        <dbReference type="ARBA" id="ARBA00022692"/>
    </source>
</evidence>
<dbReference type="InterPro" id="IPR059000">
    <property type="entry name" value="ATPase_P-type_domA"/>
</dbReference>
<dbReference type="SFLD" id="SFLDF00027">
    <property type="entry name" value="p-type_atpase"/>
    <property type="match status" value="1"/>
</dbReference>
<dbReference type="EC" id="7.2.2.8" evidence="2"/>
<dbReference type="FunFam" id="1.20.1110.10:FF:000036">
    <property type="entry name" value="Calcium-transporting ATPase"/>
    <property type="match status" value="1"/>
</dbReference>
<evidence type="ECO:0000256" key="10">
    <source>
        <dbReference type="ARBA" id="ARBA00022967"/>
    </source>
</evidence>
<evidence type="ECO:0000256" key="6">
    <source>
        <dbReference type="ARBA" id="ARBA00022741"/>
    </source>
</evidence>
<feature type="transmembrane region" description="Helical" evidence="15">
    <location>
        <begin position="126"/>
        <end position="147"/>
    </location>
</feature>
<feature type="transmembrane region" description="Helical" evidence="15">
    <location>
        <begin position="317"/>
        <end position="339"/>
    </location>
</feature>
<feature type="transmembrane region" description="Helical" evidence="15">
    <location>
        <begin position="888"/>
        <end position="909"/>
    </location>
</feature>
<keyword evidence="8" id="KW-0067">ATP-binding</keyword>
<evidence type="ECO:0000256" key="11">
    <source>
        <dbReference type="ARBA" id="ARBA00022989"/>
    </source>
</evidence>
<dbReference type="OrthoDB" id="3352408at2759"/>
<feature type="domain" description="P-type ATPase A" evidence="16">
    <location>
        <begin position="167"/>
        <end position="298"/>
    </location>
</feature>
<dbReference type="GO" id="GO:0016887">
    <property type="term" value="F:ATP hydrolysis activity"/>
    <property type="evidence" value="ECO:0007669"/>
    <property type="project" value="InterPro"/>
</dbReference>
<organism evidence="19 20">
    <name type="scientific">Stentor coeruleus</name>
    <dbReference type="NCBI Taxonomy" id="5963"/>
    <lineage>
        <taxon>Eukaryota</taxon>
        <taxon>Sar</taxon>
        <taxon>Alveolata</taxon>
        <taxon>Ciliophora</taxon>
        <taxon>Postciliodesmatophora</taxon>
        <taxon>Heterotrichea</taxon>
        <taxon>Heterotrichida</taxon>
        <taxon>Stentoridae</taxon>
        <taxon>Stentor</taxon>
    </lineage>
</organism>
<keyword evidence="20" id="KW-1185">Reference proteome</keyword>
<dbReference type="SFLD" id="SFLDG00002">
    <property type="entry name" value="C1.7:_P-type_atpase_like"/>
    <property type="match status" value="1"/>
</dbReference>
<accession>A0A1R2BEA9</accession>
<dbReference type="GO" id="GO:0005524">
    <property type="term" value="F:ATP binding"/>
    <property type="evidence" value="ECO:0007669"/>
    <property type="project" value="UniProtKB-KW"/>
</dbReference>
<dbReference type="InterPro" id="IPR036412">
    <property type="entry name" value="HAD-like_sf"/>
</dbReference>
<dbReference type="GO" id="GO:0005886">
    <property type="term" value="C:plasma membrane"/>
    <property type="evidence" value="ECO:0007669"/>
    <property type="project" value="TreeGrafter"/>
</dbReference>
<evidence type="ECO:0000256" key="3">
    <source>
        <dbReference type="ARBA" id="ARBA00022448"/>
    </source>
</evidence>
<sequence>MKIEPLGESTDPLVNIFNTTVAELLNIVEAYRQRKLAEDIELIESEGGPLSFEDKLKSSIKHGLSNKEDQTERISLFGSNKPAKDRPKTYFQICWEVLEDPILRILVISGLISLVIGATLDEHPAYGWIEGFAIIIAVCVVVNVTAVNDMQKQKKFKELKKRNRTGRVVTILRDGIWSSMHPKHILVGDIIKIENGITIPADGILIDGSQIEVVEAAMTGENDNIKKLPFEEAVRIKQEYYLNNPGVLEGMKKSEEDKHHEIPSPVVLSGTNLAEGVGIMIVIAVGKNSAEGRIYDLAERSDELTPLQVKLARVASAVGKLGLVCSIVTVITLYLRFIIEIASGEISWNSNEHPLLLVKFLIIGITVLVVAIPEGLPLAVTISLAYSIKKMQNENNLVRKMQACETMGGADQICSDKTGTLTQNLMTVSEMWAGNQALNIEAGPPSQGTFQAEFLHLLKESIFMNSSAFIDPVKGKQGSKTEIAMILLMQALGHSDCIETRKTYLDRYHRIFPFSSKRKKSSIIITTDEGKLRIHVKGASEVVSGCCTSFLTVDGKSHHIDNETSKVIQNMILRMTDNALRVIALTYRELPIDVDIEKFDSMGFPELEKSNLTLIALIGIRDPIRPEVPGAVKECQRAGITVRMVTGDNKATAKAIARECNIISKDTQTVMEGKDFSIKTGGTVCKECKTKICPCPRNSKEAKNSTKPIREDVVADLEAFKEIVSNLAVLARSQPDDKYTLVTGLKQLGHVVAVTGDGTNDAPALSKADIGFAMGITGTEMAKESAGIILLDDNFKSIVRAVIWGRNIYDNIRAFLQFQITVNIVAVISAMVGAITIQQSPLTSVQLLWVNLIMDSFASLALATDPPTDDHLNRPPYKKTEFIIEKRMWKHIIGQSIVQLIIMFCMMYAGEWFLPEFGSGTSILYNENTDYVISGRTYNPDGSENYKPYLSDPNIGPSRQFTYIFNTFVLLQLTNEVNARKIRDEVNAFERILKNKIFIGIWFFTFAMQVLIISVGSYAFSCHLKGLSVEQWMICIAFSAVSFVWRIALVFIPTNIFSKVHVDENRSSARLLSIRGSSLQRERINLNTT</sequence>
<dbReference type="Gene3D" id="2.70.150.10">
    <property type="entry name" value="Calcium-transporting ATPase, cytoplasmic transduction domain A"/>
    <property type="match status" value="1"/>
</dbReference>
<dbReference type="InterPro" id="IPR044492">
    <property type="entry name" value="P_typ_ATPase_HD_dom"/>
</dbReference>
<evidence type="ECO:0000256" key="9">
    <source>
        <dbReference type="ARBA" id="ARBA00022842"/>
    </source>
</evidence>
<dbReference type="Gene3D" id="3.40.50.1000">
    <property type="entry name" value="HAD superfamily/HAD-like"/>
    <property type="match status" value="1"/>
</dbReference>
<dbReference type="GO" id="GO:0046872">
    <property type="term" value="F:metal ion binding"/>
    <property type="evidence" value="ECO:0007669"/>
    <property type="project" value="UniProtKB-KW"/>
</dbReference>
<dbReference type="PROSITE" id="PS00154">
    <property type="entry name" value="ATPASE_E1_E2"/>
    <property type="match status" value="1"/>
</dbReference>
<dbReference type="Gene3D" id="3.40.1110.10">
    <property type="entry name" value="Calcium-transporting ATPase, cytoplasmic domain N"/>
    <property type="match status" value="1"/>
</dbReference>
<name>A0A1R2BEA9_9CILI</name>
<keyword evidence="7" id="KW-0187">Copper transport</keyword>
<feature type="transmembrane region" description="Helical" evidence="15">
    <location>
        <begin position="102"/>
        <end position="120"/>
    </location>
</feature>
<protein>
    <recommendedName>
        <fullName evidence="2">P-type Cu(+) transporter</fullName>
        <ecNumber evidence="2">7.2.2.8</ecNumber>
    </recommendedName>
</protein>
<dbReference type="Proteomes" id="UP000187209">
    <property type="component" value="Unassembled WGS sequence"/>
</dbReference>
<keyword evidence="9" id="KW-0460">Magnesium</keyword>
<evidence type="ECO:0000259" key="17">
    <source>
        <dbReference type="Pfam" id="PF00689"/>
    </source>
</evidence>
<feature type="transmembrane region" description="Helical" evidence="15">
    <location>
        <begin position="359"/>
        <end position="386"/>
    </location>
</feature>
<dbReference type="PANTHER" id="PTHR24093:SF369">
    <property type="entry name" value="CALCIUM-TRANSPORTING ATPASE"/>
    <property type="match status" value="1"/>
</dbReference>
<dbReference type="Gene3D" id="1.20.1110.10">
    <property type="entry name" value="Calcium-transporting ATPase, transmembrane domain"/>
    <property type="match status" value="1"/>
</dbReference>
<evidence type="ECO:0000259" key="16">
    <source>
        <dbReference type="Pfam" id="PF00122"/>
    </source>
</evidence>
<evidence type="ECO:0000256" key="2">
    <source>
        <dbReference type="ARBA" id="ARBA00012517"/>
    </source>
</evidence>
<dbReference type="InterPro" id="IPR018303">
    <property type="entry name" value="ATPase_P-typ_P_site"/>
</dbReference>
<dbReference type="PRINTS" id="PR00121">
    <property type="entry name" value="NAKATPASE"/>
</dbReference>
<comment type="subcellular location">
    <subcellularLocation>
        <location evidence="1">Endomembrane system</location>
        <topology evidence="1">Multi-pass membrane protein</topology>
    </subcellularLocation>
</comment>
<dbReference type="InterPro" id="IPR008250">
    <property type="entry name" value="ATPase_P-typ_transduc_dom_A_sf"/>
</dbReference>
<gene>
    <name evidence="19" type="ORF">SteCoe_25830</name>
</gene>
<dbReference type="GO" id="GO:0005388">
    <property type="term" value="F:P-type calcium transporter activity"/>
    <property type="evidence" value="ECO:0007669"/>
    <property type="project" value="TreeGrafter"/>
</dbReference>
<dbReference type="InterPro" id="IPR004014">
    <property type="entry name" value="ATPase_P-typ_cation-transptr_N"/>
</dbReference>
<evidence type="ECO:0000256" key="15">
    <source>
        <dbReference type="SAM" id="Phobius"/>
    </source>
</evidence>
<comment type="caution">
    <text evidence="19">The sequence shown here is derived from an EMBL/GenBank/DDBJ whole genome shotgun (WGS) entry which is preliminary data.</text>
</comment>
<evidence type="ECO:0000256" key="5">
    <source>
        <dbReference type="ARBA" id="ARBA00022723"/>
    </source>
</evidence>
<dbReference type="SUPFAM" id="SSF81665">
    <property type="entry name" value="Calcium ATPase, transmembrane domain M"/>
    <property type="match status" value="1"/>
</dbReference>
<keyword evidence="5" id="KW-0479">Metal-binding</keyword>
<feature type="domain" description="Cation-transporting P-type ATPase N-terminal" evidence="18">
    <location>
        <begin position="54"/>
        <end position="113"/>
    </location>
</feature>
<dbReference type="SFLD" id="SFLDS00003">
    <property type="entry name" value="Haloacid_Dehalogenase"/>
    <property type="match status" value="1"/>
</dbReference>
<feature type="transmembrane region" description="Helical" evidence="15">
    <location>
        <begin position="1031"/>
        <end position="1052"/>
    </location>
</feature>
<evidence type="ECO:0000256" key="7">
    <source>
        <dbReference type="ARBA" id="ARBA00022796"/>
    </source>
</evidence>
<evidence type="ECO:0000256" key="13">
    <source>
        <dbReference type="ARBA" id="ARBA00023065"/>
    </source>
</evidence>
<keyword evidence="12" id="KW-0186">Copper</keyword>
<evidence type="ECO:0000313" key="20">
    <source>
        <dbReference type="Proteomes" id="UP000187209"/>
    </source>
</evidence>
<proteinExistence type="predicted"/>
<dbReference type="GO" id="GO:0140581">
    <property type="term" value="F:P-type monovalent copper transporter activity"/>
    <property type="evidence" value="ECO:0007669"/>
    <property type="project" value="UniProtKB-EC"/>
</dbReference>
<dbReference type="PANTHER" id="PTHR24093">
    <property type="entry name" value="CATION TRANSPORTING ATPASE"/>
    <property type="match status" value="1"/>
</dbReference>
<dbReference type="Pfam" id="PF00690">
    <property type="entry name" value="Cation_ATPase_N"/>
    <property type="match status" value="1"/>
</dbReference>
<dbReference type="Pfam" id="PF00689">
    <property type="entry name" value="Cation_ATPase_C"/>
    <property type="match status" value="1"/>
</dbReference>
<dbReference type="InterPro" id="IPR001757">
    <property type="entry name" value="P_typ_ATPase"/>
</dbReference>
<evidence type="ECO:0000313" key="19">
    <source>
        <dbReference type="EMBL" id="OMJ75094.1"/>
    </source>
</evidence>
<dbReference type="AlphaFoldDB" id="A0A1R2BEA9"/>
<dbReference type="FunFam" id="3.40.50.1000:FF:000144">
    <property type="entry name" value="copper-transporting ATPase 1 isoform X2"/>
    <property type="match status" value="1"/>
</dbReference>
<evidence type="ECO:0000256" key="12">
    <source>
        <dbReference type="ARBA" id="ARBA00023008"/>
    </source>
</evidence>
<feature type="transmembrane region" description="Helical" evidence="15">
    <location>
        <begin position="997"/>
        <end position="1019"/>
    </location>
</feature>
<reference evidence="19 20" key="1">
    <citation type="submission" date="2016-11" db="EMBL/GenBank/DDBJ databases">
        <title>The macronuclear genome of Stentor coeruleus: a giant cell with tiny introns.</title>
        <authorList>
            <person name="Slabodnick M."/>
            <person name="Ruby J.G."/>
            <person name="Reiff S.B."/>
            <person name="Swart E.C."/>
            <person name="Gosai S."/>
            <person name="Prabakaran S."/>
            <person name="Witkowska E."/>
            <person name="Larue G.E."/>
            <person name="Fisher S."/>
            <person name="Freeman R.M."/>
            <person name="Gunawardena J."/>
            <person name="Chu W."/>
            <person name="Stover N.A."/>
            <person name="Gregory B.D."/>
            <person name="Nowacki M."/>
            <person name="Derisi J."/>
            <person name="Roy S.W."/>
            <person name="Marshall W.F."/>
            <person name="Sood P."/>
        </authorList>
    </citation>
    <scope>NUCLEOTIDE SEQUENCE [LARGE SCALE GENOMIC DNA]</scope>
    <source>
        <strain evidence="19">WM001</strain>
    </source>
</reference>
<dbReference type="SUPFAM" id="SSF56784">
    <property type="entry name" value="HAD-like"/>
    <property type="match status" value="1"/>
</dbReference>
<keyword evidence="3" id="KW-0813">Transport</keyword>
<keyword evidence="10" id="KW-1278">Translocase</keyword>
<dbReference type="GO" id="GO:0012505">
    <property type="term" value="C:endomembrane system"/>
    <property type="evidence" value="ECO:0007669"/>
    <property type="project" value="UniProtKB-SubCell"/>
</dbReference>
<evidence type="ECO:0000256" key="1">
    <source>
        <dbReference type="ARBA" id="ARBA00004127"/>
    </source>
</evidence>
<evidence type="ECO:0000259" key="18">
    <source>
        <dbReference type="Pfam" id="PF00690"/>
    </source>
</evidence>
<feature type="transmembrane region" description="Helical" evidence="15">
    <location>
        <begin position="814"/>
        <end position="835"/>
    </location>
</feature>
<evidence type="ECO:0000256" key="8">
    <source>
        <dbReference type="ARBA" id="ARBA00022840"/>
    </source>
</evidence>